<dbReference type="Proteomes" id="UP000467700">
    <property type="component" value="Unassembled WGS sequence"/>
</dbReference>
<dbReference type="OrthoDB" id="3203379at2759"/>
<dbReference type="EMBL" id="CACVBS010000037">
    <property type="protein sequence ID" value="CAA7262996.1"/>
    <property type="molecule type" value="Genomic_DNA"/>
</dbReference>
<keyword evidence="3" id="KW-1185">Reference proteome</keyword>
<feature type="compositionally biased region" description="Acidic residues" evidence="1">
    <location>
        <begin position="16"/>
        <end position="54"/>
    </location>
</feature>
<gene>
    <name evidence="2" type="ORF">AAE3_LOCUS5179</name>
</gene>
<evidence type="ECO:0000313" key="3">
    <source>
        <dbReference type="Proteomes" id="UP000467700"/>
    </source>
</evidence>
<accession>A0A8S0WAD1</accession>
<protein>
    <submittedName>
        <fullName evidence="2">Uncharacterized protein</fullName>
    </submittedName>
</protein>
<organism evidence="2 3">
    <name type="scientific">Cyclocybe aegerita</name>
    <name type="common">Black poplar mushroom</name>
    <name type="synonym">Agrocybe aegerita</name>
    <dbReference type="NCBI Taxonomy" id="1973307"/>
    <lineage>
        <taxon>Eukaryota</taxon>
        <taxon>Fungi</taxon>
        <taxon>Dikarya</taxon>
        <taxon>Basidiomycota</taxon>
        <taxon>Agaricomycotina</taxon>
        <taxon>Agaricomycetes</taxon>
        <taxon>Agaricomycetidae</taxon>
        <taxon>Agaricales</taxon>
        <taxon>Agaricineae</taxon>
        <taxon>Bolbitiaceae</taxon>
        <taxon>Cyclocybe</taxon>
    </lineage>
</organism>
<dbReference type="AlphaFoldDB" id="A0A8S0WAD1"/>
<evidence type="ECO:0000256" key="1">
    <source>
        <dbReference type="SAM" id="MobiDB-lite"/>
    </source>
</evidence>
<evidence type="ECO:0000313" key="2">
    <source>
        <dbReference type="EMBL" id="CAA7262996.1"/>
    </source>
</evidence>
<proteinExistence type="predicted"/>
<comment type="caution">
    <text evidence="2">The sequence shown here is derived from an EMBL/GenBank/DDBJ whole genome shotgun (WGS) entry which is preliminary data.</text>
</comment>
<feature type="region of interest" description="Disordered" evidence="1">
    <location>
        <begin position="1"/>
        <end position="62"/>
    </location>
</feature>
<reference evidence="2 3" key="1">
    <citation type="submission" date="2020-01" db="EMBL/GenBank/DDBJ databases">
        <authorList>
            <person name="Gupta K D."/>
        </authorList>
    </citation>
    <scope>NUCLEOTIDE SEQUENCE [LARGE SCALE GENOMIC DNA]</scope>
</reference>
<sequence>MATNEERLFDTRDFDESPTPDDSDSEGEEDETAIEEEELAGEEDEAETGEDNGTNDDSTNSTLMDRVLKLLETMEELDVSPADLLIALSWGDNACNRHGKIRATS</sequence>
<feature type="compositionally biased region" description="Basic and acidic residues" evidence="1">
    <location>
        <begin position="1"/>
        <end position="15"/>
    </location>
</feature>
<name>A0A8S0WAD1_CYCAE</name>